<comment type="caution">
    <text evidence="4">The sequence shown here is derived from an EMBL/GenBank/DDBJ whole genome shotgun (WGS) entry which is preliminary data.</text>
</comment>
<evidence type="ECO:0000259" key="3">
    <source>
        <dbReference type="Pfam" id="PF13649"/>
    </source>
</evidence>
<evidence type="ECO:0000313" key="5">
    <source>
        <dbReference type="Proteomes" id="UP000611762"/>
    </source>
</evidence>
<dbReference type="InterPro" id="IPR041698">
    <property type="entry name" value="Methyltransf_25"/>
</dbReference>
<dbReference type="PANTHER" id="PTHR43861">
    <property type="entry name" value="TRANS-ACONITATE 2-METHYLTRANSFERASE-RELATED"/>
    <property type="match status" value="1"/>
</dbReference>
<evidence type="ECO:0000256" key="1">
    <source>
        <dbReference type="ARBA" id="ARBA00022603"/>
    </source>
</evidence>
<feature type="domain" description="Methyltransferase" evidence="3">
    <location>
        <begin position="42"/>
        <end position="134"/>
    </location>
</feature>
<evidence type="ECO:0000256" key="2">
    <source>
        <dbReference type="ARBA" id="ARBA00022679"/>
    </source>
</evidence>
<dbReference type="GO" id="GO:0008168">
    <property type="term" value="F:methyltransferase activity"/>
    <property type="evidence" value="ECO:0007669"/>
    <property type="project" value="UniProtKB-KW"/>
</dbReference>
<proteinExistence type="predicted"/>
<dbReference type="Proteomes" id="UP000611762">
    <property type="component" value="Unassembled WGS sequence"/>
</dbReference>
<keyword evidence="5" id="KW-1185">Reference proteome</keyword>
<dbReference type="CDD" id="cd02440">
    <property type="entry name" value="AdoMet_MTases"/>
    <property type="match status" value="1"/>
</dbReference>
<dbReference type="PANTHER" id="PTHR43861:SF1">
    <property type="entry name" value="TRANS-ACONITATE 2-METHYLTRANSFERASE"/>
    <property type="match status" value="1"/>
</dbReference>
<dbReference type="AlphaFoldDB" id="A0A926DNR3"/>
<gene>
    <name evidence="4" type="ORF">H8698_05920</name>
</gene>
<accession>A0A926DNR3</accession>
<protein>
    <submittedName>
        <fullName evidence="4">Class I SAM-dependent methyltransferase</fullName>
    </submittedName>
</protein>
<keyword evidence="1 4" id="KW-0489">Methyltransferase</keyword>
<sequence>MDDFFAARVHMYDAHMLEDVEGCKEGYEELARLLPETCGSLLDLGCGTGLELAEIFKRFPKIFVTGVDMTKEMLNALKEKFNDKSLTLIHGDYFTCDFGGIYDCAVSFQTMHHFKKQDKLALYKKINKALTPDGTYIECDYMVESQKEEDFYFSEYDRIAKEQSLSNDTYYHYDTPCTIENQIDLLKSAGFASVQEVWRRENTTMLVAKKQS</sequence>
<keyword evidence="2" id="KW-0808">Transferase</keyword>
<dbReference type="InterPro" id="IPR029063">
    <property type="entry name" value="SAM-dependent_MTases_sf"/>
</dbReference>
<dbReference type="PROSITE" id="PS51683">
    <property type="entry name" value="SAM_OMT_II"/>
    <property type="match status" value="1"/>
</dbReference>
<dbReference type="SUPFAM" id="SSF53335">
    <property type="entry name" value="S-adenosyl-L-methionine-dependent methyltransferases"/>
    <property type="match status" value="1"/>
</dbReference>
<dbReference type="Gene3D" id="3.40.50.150">
    <property type="entry name" value="Vaccinia Virus protein VP39"/>
    <property type="match status" value="1"/>
</dbReference>
<organism evidence="4 5">
    <name type="scientific">Congzhengia minquanensis</name>
    <dbReference type="NCBI Taxonomy" id="2763657"/>
    <lineage>
        <taxon>Bacteria</taxon>
        <taxon>Bacillati</taxon>
        <taxon>Bacillota</taxon>
        <taxon>Clostridia</taxon>
        <taxon>Eubacteriales</taxon>
        <taxon>Oscillospiraceae</taxon>
        <taxon>Congzhengia</taxon>
    </lineage>
</organism>
<dbReference type="GO" id="GO:0032259">
    <property type="term" value="P:methylation"/>
    <property type="evidence" value="ECO:0007669"/>
    <property type="project" value="UniProtKB-KW"/>
</dbReference>
<dbReference type="InterPro" id="IPR016461">
    <property type="entry name" value="COMT-like"/>
</dbReference>
<reference evidence="4" key="1">
    <citation type="submission" date="2020-08" db="EMBL/GenBank/DDBJ databases">
        <title>Genome public.</title>
        <authorList>
            <person name="Liu C."/>
            <person name="Sun Q."/>
        </authorList>
    </citation>
    <scope>NUCLEOTIDE SEQUENCE</scope>
    <source>
        <strain evidence="4">H8</strain>
    </source>
</reference>
<dbReference type="Pfam" id="PF13649">
    <property type="entry name" value="Methyltransf_25"/>
    <property type="match status" value="1"/>
</dbReference>
<evidence type="ECO:0000313" key="4">
    <source>
        <dbReference type="EMBL" id="MBC8540510.1"/>
    </source>
</evidence>
<name>A0A926DNR3_9FIRM</name>
<dbReference type="EMBL" id="JACRSU010000002">
    <property type="protein sequence ID" value="MBC8540510.1"/>
    <property type="molecule type" value="Genomic_DNA"/>
</dbReference>